<dbReference type="Proteomes" id="UP000587527">
    <property type="component" value="Unassembled WGS sequence"/>
</dbReference>
<gene>
    <name evidence="3" type="ORF">F4553_002596</name>
</gene>
<feature type="transmembrane region" description="Helical" evidence="2">
    <location>
        <begin position="120"/>
        <end position="137"/>
    </location>
</feature>
<keyword evidence="2" id="KW-1133">Transmembrane helix</keyword>
<evidence type="ECO:0000313" key="3">
    <source>
        <dbReference type="EMBL" id="MBB5869217.1"/>
    </source>
</evidence>
<feature type="transmembrane region" description="Helical" evidence="2">
    <location>
        <begin position="462"/>
        <end position="479"/>
    </location>
</feature>
<feature type="transmembrane region" description="Helical" evidence="2">
    <location>
        <begin position="32"/>
        <end position="50"/>
    </location>
</feature>
<keyword evidence="2" id="KW-0812">Transmembrane</keyword>
<feature type="transmembrane region" description="Helical" evidence="2">
    <location>
        <begin position="485"/>
        <end position="503"/>
    </location>
</feature>
<feature type="transmembrane region" description="Helical" evidence="2">
    <location>
        <begin position="244"/>
        <end position="262"/>
    </location>
</feature>
<feature type="transmembrane region" description="Helical" evidence="2">
    <location>
        <begin position="545"/>
        <end position="566"/>
    </location>
</feature>
<accession>A0A841BJC8</accession>
<keyword evidence="2" id="KW-0472">Membrane</keyword>
<feature type="transmembrane region" description="Helical" evidence="2">
    <location>
        <begin position="353"/>
        <end position="371"/>
    </location>
</feature>
<proteinExistence type="predicted"/>
<sequence length="770" mass="82088">MRTTAGATAETTTPSAAVATPEAAATGPAPGWQRWAPLAAAVLAAVVVLLRADTAPLDLLRYAAYAVLAVALPGTLVYRSLRRTPHTFVEDVAMGIAVGLCLEIPAWLAFSLLDLRGWTALWPLAVLVPFALVPRLRRHWRVTGYAPTPLGWSWSIAGVVVFFMAYLSVVFLERNPVLPEGELTRQYLDLAYQLSLAGEAKHHFPIEVPQLSGVPLHYHWFGYVHMAMVSMVGGVDLPVVSLRLVVPGLSAAAIVLTGVIGWRLAGRPYAGVGAAVLFWVIGEITFTDPVGQPFGTQSMFVIWHGMSMIYSWVLLLALIMAVTSALRRPTTGMFVLVGALSLASSGAKASSLPVTLLALALTGLVLLVRGWSAGSNLRTRLPWTVIGLGAIVAGAQLFATAVLFHFETYGLVLDPLANLRFYWDNGEPVAMVVAAFLISMLIKYVGAVPLLRGPASLAPEQVFLLGGALAGPLLYLAFSSVNSQYFTRAGFTFGVLLAAWGWSTAFDSLRPAWRGAVVTGGAVLAVILTGVQLDLAPSPSVYGQIAPIVLWALILGGVGVVAWIAWTAVVQRRPALRGAGPAIALTAVLVAGAPAFAMDAAKAERSPNGGAYFNVPMPQARVEAARWVRDHSAPSDILVTNVHCRVGEGATCDPVSFWLSAYAERRVLVESWGFAPGRFAQAHSPDLALFWDQPLLSLNDSAISGPTADGLARLRDDYGVRWLVVDRDTGPESPLVADLADLRFDNGRLAVYELRRPRSGTATTASTSTR</sequence>
<feature type="transmembrane region" description="Helical" evidence="2">
    <location>
        <begin position="515"/>
        <end position="533"/>
    </location>
</feature>
<feature type="transmembrane region" description="Helical" evidence="2">
    <location>
        <begin position="62"/>
        <end position="81"/>
    </location>
</feature>
<feature type="transmembrane region" description="Helical" evidence="2">
    <location>
        <begin position="429"/>
        <end position="450"/>
    </location>
</feature>
<name>A0A841BJC8_9ACTN</name>
<evidence type="ECO:0000256" key="2">
    <source>
        <dbReference type="SAM" id="Phobius"/>
    </source>
</evidence>
<evidence type="ECO:0000313" key="4">
    <source>
        <dbReference type="Proteomes" id="UP000587527"/>
    </source>
</evidence>
<feature type="transmembrane region" description="Helical" evidence="2">
    <location>
        <begin position="269"/>
        <end position="287"/>
    </location>
</feature>
<feature type="transmembrane region" description="Helical" evidence="2">
    <location>
        <begin position="299"/>
        <end position="323"/>
    </location>
</feature>
<keyword evidence="4" id="KW-1185">Reference proteome</keyword>
<comment type="caution">
    <text evidence="3">The sequence shown here is derived from an EMBL/GenBank/DDBJ whole genome shotgun (WGS) entry which is preliminary data.</text>
</comment>
<feature type="transmembrane region" description="Helical" evidence="2">
    <location>
        <begin position="383"/>
        <end position="406"/>
    </location>
</feature>
<evidence type="ECO:0000256" key="1">
    <source>
        <dbReference type="SAM" id="MobiDB-lite"/>
    </source>
</evidence>
<feature type="transmembrane region" description="Helical" evidence="2">
    <location>
        <begin position="152"/>
        <end position="172"/>
    </location>
</feature>
<dbReference type="AlphaFoldDB" id="A0A841BJC8"/>
<dbReference type="RefSeq" id="WP_184835700.1">
    <property type="nucleotide sequence ID" value="NZ_JACHMN010000002.1"/>
</dbReference>
<organism evidence="3 4">
    <name type="scientific">Allocatelliglobosispora scoriae</name>
    <dbReference type="NCBI Taxonomy" id="643052"/>
    <lineage>
        <taxon>Bacteria</taxon>
        <taxon>Bacillati</taxon>
        <taxon>Actinomycetota</taxon>
        <taxon>Actinomycetes</taxon>
        <taxon>Micromonosporales</taxon>
        <taxon>Micromonosporaceae</taxon>
        <taxon>Allocatelliglobosispora</taxon>
    </lineage>
</organism>
<feature type="region of interest" description="Disordered" evidence="1">
    <location>
        <begin position="1"/>
        <end position="25"/>
    </location>
</feature>
<feature type="transmembrane region" description="Helical" evidence="2">
    <location>
        <begin position="578"/>
        <end position="598"/>
    </location>
</feature>
<reference evidence="3 4" key="1">
    <citation type="submission" date="2020-08" db="EMBL/GenBank/DDBJ databases">
        <title>Sequencing the genomes of 1000 actinobacteria strains.</title>
        <authorList>
            <person name="Klenk H.-P."/>
        </authorList>
    </citation>
    <scope>NUCLEOTIDE SEQUENCE [LARGE SCALE GENOMIC DNA]</scope>
    <source>
        <strain evidence="3 4">DSM 45362</strain>
    </source>
</reference>
<protein>
    <submittedName>
        <fullName evidence="3">Uncharacterized protein</fullName>
    </submittedName>
</protein>
<feature type="transmembrane region" description="Helical" evidence="2">
    <location>
        <begin position="330"/>
        <end position="347"/>
    </location>
</feature>
<feature type="transmembrane region" description="Helical" evidence="2">
    <location>
        <begin position="93"/>
        <end position="113"/>
    </location>
</feature>
<dbReference type="EMBL" id="JACHMN010000002">
    <property type="protein sequence ID" value="MBB5869217.1"/>
    <property type="molecule type" value="Genomic_DNA"/>
</dbReference>